<gene>
    <name evidence="2" type="ORF">WJU16_25455</name>
</gene>
<dbReference type="Pfam" id="PF13115">
    <property type="entry name" value="YtkA"/>
    <property type="match status" value="1"/>
</dbReference>
<protein>
    <submittedName>
        <fullName evidence="2">FixH family protein</fullName>
    </submittedName>
</protein>
<reference evidence="3" key="1">
    <citation type="submission" date="2024-03" db="EMBL/GenBank/DDBJ databases">
        <title>Chitinophaga horti sp. nov., isolated from garden soil.</title>
        <authorList>
            <person name="Lee D.S."/>
            <person name="Han D.M."/>
            <person name="Baek J.H."/>
            <person name="Choi D.G."/>
            <person name="Jeon J.H."/>
            <person name="Jeon C.O."/>
        </authorList>
    </citation>
    <scope>NUCLEOTIDE SEQUENCE [LARGE SCALE GENOMIC DNA]</scope>
    <source>
        <strain evidence="3">GPA1</strain>
    </source>
</reference>
<sequence>MNKYFPFLLAFTFAIIVTGCSKDNMEPAPEKIPFQKMAEGFATGAGIKVELYAKKAFTTGYNSIYLALYDSLSGKPLENAQIHLQPMMDMGTMKHSSPVEQPAGNADNKLFPAAAVFTMPSGEMGRWTLNVHISLHGKQGQAALPVVVTAPAVARLKSFVSKADNAKFIVAYIQPEAPKVGVNDLEIAVYKAKNMMEFPADSSLTISLTPEMPTMGHGSPNNAAPVHTAQGHYKGKANFTMTGLWYLHLGFKAGSAMADETTYFEVNF</sequence>
<dbReference type="Proteomes" id="UP001485459">
    <property type="component" value="Chromosome"/>
</dbReference>
<organism evidence="2 3">
    <name type="scientific">Chitinophaga pollutisoli</name>
    <dbReference type="NCBI Taxonomy" id="3133966"/>
    <lineage>
        <taxon>Bacteria</taxon>
        <taxon>Pseudomonadati</taxon>
        <taxon>Bacteroidota</taxon>
        <taxon>Chitinophagia</taxon>
        <taxon>Chitinophagales</taxon>
        <taxon>Chitinophagaceae</taxon>
        <taxon>Chitinophaga</taxon>
    </lineage>
</organism>
<evidence type="ECO:0000313" key="3">
    <source>
        <dbReference type="Proteomes" id="UP001485459"/>
    </source>
</evidence>
<accession>A0ABZ2YQ29</accession>
<feature type="domain" description="YtkA-like" evidence="1">
    <location>
        <begin position="173"/>
        <end position="248"/>
    </location>
</feature>
<evidence type="ECO:0000313" key="2">
    <source>
        <dbReference type="EMBL" id="WZN41315.1"/>
    </source>
</evidence>
<dbReference type="EMBL" id="CP149822">
    <property type="protein sequence ID" value="WZN41315.1"/>
    <property type="molecule type" value="Genomic_DNA"/>
</dbReference>
<proteinExistence type="predicted"/>
<dbReference type="PROSITE" id="PS51257">
    <property type="entry name" value="PROKAR_LIPOPROTEIN"/>
    <property type="match status" value="1"/>
</dbReference>
<dbReference type="InterPro" id="IPR032693">
    <property type="entry name" value="YtkA-like_dom"/>
</dbReference>
<dbReference type="RefSeq" id="WP_341836170.1">
    <property type="nucleotide sequence ID" value="NZ_CP149822.1"/>
</dbReference>
<evidence type="ECO:0000259" key="1">
    <source>
        <dbReference type="Pfam" id="PF13115"/>
    </source>
</evidence>
<name>A0ABZ2YQ29_9BACT</name>
<keyword evidence="3" id="KW-1185">Reference proteome</keyword>